<gene>
    <name evidence="8" type="ordered locus">Solca_0584</name>
</gene>
<dbReference type="PROSITE" id="PS51257">
    <property type="entry name" value="PROKAR_LIPOPROTEIN"/>
    <property type="match status" value="1"/>
</dbReference>
<keyword evidence="3" id="KW-0732">Signal</keyword>
<dbReference type="OrthoDB" id="629561at2"/>
<evidence type="ECO:0000313" key="8">
    <source>
        <dbReference type="EMBL" id="AFD05714.1"/>
    </source>
</evidence>
<evidence type="ECO:0000259" key="6">
    <source>
        <dbReference type="Pfam" id="PF07980"/>
    </source>
</evidence>
<evidence type="ECO:0000256" key="3">
    <source>
        <dbReference type="ARBA" id="ARBA00022729"/>
    </source>
</evidence>
<comment type="subcellular location">
    <subcellularLocation>
        <location evidence="1">Cell outer membrane</location>
    </subcellularLocation>
</comment>
<protein>
    <submittedName>
        <fullName evidence="8">RagB/SusD family protein</fullName>
    </submittedName>
</protein>
<dbReference type="STRING" id="929556.Solca_0584"/>
<dbReference type="AlphaFoldDB" id="H8KP77"/>
<dbReference type="KEGG" id="scn:Solca_0584"/>
<keyword evidence="9" id="KW-1185">Reference proteome</keyword>
<accession>H8KP77</accession>
<dbReference type="InterPro" id="IPR012944">
    <property type="entry name" value="SusD_RagB_dom"/>
</dbReference>
<dbReference type="InterPro" id="IPR011990">
    <property type="entry name" value="TPR-like_helical_dom_sf"/>
</dbReference>
<feature type="domain" description="SusD-like N-terminal" evidence="7">
    <location>
        <begin position="23"/>
        <end position="224"/>
    </location>
</feature>
<feature type="domain" description="RagB/SusD" evidence="6">
    <location>
        <begin position="342"/>
        <end position="462"/>
    </location>
</feature>
<dbReference type="RefSeq" id="WP_014678942.1">
    <property type="nucleotide sequence ID" value="NC_017770.1"/>
</dbReference>
<evidence type="ECO:0000259" key="7">
    <source>
        <dbReference type="Pfam" id="PF14322"/>
    </source>
</evidence>
<evidence type="ECO:0000313" key="9">
    <source>
        <dbReference type="Proteomes" id="UP000007590"/>
    </source>
</evidence>
<keyword evidence="4" id="KW-0472">Membrane</keyword>
<dbReference type="eggNOG" id="COG0457">
    <property type="taxonomic scope" value="Bacteria"/>
</dbReference>
<dbReference type="SUPFAM" id="SSF48452">
    <property type="entry name" value="TPR-like"/>
    <property type="match status" value="1"/>
</dbReference>
<keyword evidence="5" id="KW-0998">Cell outer membrane</keyword>
<dbReference type="Proteomes" id="UP000007590">
    <property type="component" value="Chromosome"/>
</dbReference>
<evidence type="ECO:0000256" key="4">
    <source>
        <dbReference type="ARBA" id="ARBA00023136"/>
    </source>
</evidence>
<sequence length="466" mass="52869">MKKINPIIVLILLSGILLSSCEKYLDVIPKGKKIPQNIADFEAFIQNPDMHFNDMTTPVQLTNEFYTNSAAINAVNLTSINFNWIEDKSRVDFLESDEAYNNAYKGIYYSNLIIDGVPDAIDGTPEQKDALIAQAKTLRAMSYFFLVNRYAKHYNAASASTDLAVPLNLKPDFEQVPPQVTVKEIYDLILSDLNSSVAALPAKSKNSYCPNKATGYGMLARTYLFMKDFDKALINANLALGQSDVLFDMVKYYTDNKKTIDATANPTLPKFDFLNPENYIFRFGSTSNKLQGLYITGSIPAKDSVRFEPGDTRYRINFKPRKVGADTICNFFRMDDFNGGGMRSPEMYLTKAECLARKGQFTEAMTLVNTLRKKRIIPELYADLSATTEEQAITYIRRERNNEFFGTGMNYWDLRRFNTEPKYAKTLTKIYNGQTLSLSPTSHLWIMPFSRKAVQNNATLKQITEL</sequence>
<dbReference type="GO" id="GO:0009279">
    <property type="term" value="C:cell outer membrane"/>
    <property type="evidence" value="ECO:0007669"/>
    <property type="project" value="UniProtKB-SubCell"/>
</dbReference>
<dbReference type="Gene3D" id="1.25.40.390">
    <property type="match status" value="1"/>
</dbReference>
<name>H8KP77_SOLCM</name>
<proteinExistence type="inferred from homology"/>
<dbReference type="EMBL" id="CP003349">
    <property type="protein sequence ID" value="AFD05714.1"/>
    <property type="molecule type" value="Genomic_DNA"/>
</dbReference>
<evidence type="ECO:0000256" key="1">
    <source>
        <dbReference type="ARBA" id="ARBA00004442"/>
    </source>
</evidence>
<dbReference type="Pfam" id="PF14322">
    <property type="entry name" value="SusD-like_3"/>
    <property type="match status" value="1"/>
</dbReference>
<dbReference type="Pfam" id="PF07980">
    <property type="entry name" value="SusD_RagB"/>
    <property type="match status" value="1"/>
</dbReference>
<comment type="similarity">
    <text evidence="2">Belongs to the SusD family.</text>
</comment>
<evidence type="ECO:0000256" key="2">
    <source>
        <dbReference type="ARBA" id="ARBA00006275"/>
    </source>
</evidence>
<organism evidence="8 9">
    <name type="scientific">Solitalea canadensis (strain ATCC 29591 / DSM 3403 / JCM 21819 / LMG 8368 / NBRC 15130 / NCIMB 12057 / USAM 9D)</name>
    <name type="common">Flexibacter canadensis</name>
    <dbReference type="NCBI Taxonomy" id="929556"/>
    <lineage>
        <taxon>Bacteria</taxon>
        <taxon>Pseudomonadati</taxon>
        <taxon>Bacteroidota</taxon>
        <taxon>Sphingobacteriia</taxon>
        <taxon>Sphingobacteriales</taxon>
        <taxon>Sphingobacteriaceae</taxon>
        <taxon>Solitalea</taxon>
    </lineage>
</organism>
<dbReference type="InterPro" id="IPR033985">
    <property type="entry name" value="SusD-like_N"/>
</dbReference>
<dbReference type="HOGENOM" id="CLU_015553_3_0_10"/>
<reference evidence="8" key="1">
    <citation type="submission" date="2012-02" db="EMBL/GenBank/DDBJ databases">
        <title>The complete genome of Solitalea canadensis DSM 3403.</title>
        <authorList>
            <consortium name="US DOE Joint Genome Institute (JGI-PGF)"/>
            <person name="Lucas S."/>
            <person name="Copeland A."/>
            <person name="Lapidus A."/>
            <person name="Glavina del Rio T."/>
            <person name="Dalin E."/>
            <person name="Tice H."/>
            <person name="Bruce D."/>
            <person name="Goodwin L."/>
            <person name="Pitluck S."/>
            <person name="Peters L."/>
            <person name="Ovchinnikova G."/>
            <person name="Lu M."/>
            <person name="Kyrpides N."/>
            <person name="Mavromatis K."/>
            <person name="Ivanova N."/>
            <person name="Brettin T."/>
            <person name="Detter J.C."/>
            <person name="Han C."/>
            <person name="Larimer F."/>
            <person name="Land M."/>
            <person name="Hauser L."/>
            <person name="Markowitz V."/>
            <person name="Cheng J.-F."/>
            <person name="Hugenholtz P."/>
            <person name="Woyke T."/>
            <person name="Wu D."/>
            <person name="Spring S."/>
            <person name="Schroeder M."/>
            <person name="Kopitz M."/>
            <person name="Brambilla E."/>
            <person name="Klenk H.-P."/>
            <person name="Eisen J.A."/>
        </authorList>
    </citation>
    <scope>NUCLEOTIDE SEQUENCE</scope>
    <source>
        <strain evidence="8">DSM 3403</strain>
    </source>
</reference>
<evidence type="ECO:0000256" key="5">
    <source>
        <dbReference type="ARBA" id="ARBA00023237"/>
    </source>
</evidence>